<evidence type="ECO:0000256" key="2">
    <source>
        <dbReference type="ARBA" id="ARBA00022801"/>
    </source>
</evidence>
<dbReference type="Gene3D" id="3.90.190.10">
    <property type="entry name" value="Protein tyrosine phosphatase superfamily"/>
    <property type="match status" value="1"/>
</dbReference>
<dbReference type="InterPro" id="IPR029021">
    <property type="entry name" value="Prot-tyrosine_phosphatase-like"/>
</dbReference>
<keyword evidence="3" id="KW-0904">Protein phosphatase</keyword>
<evidence type="ECO:0000259" key="4">
    <source>
        <dbReference type="PROSITE" id="PS50054"/>
    </source>
</evidence>
<dbReference type="STRING" id="451379.A0A0N5ADG3"/>
<dbReference type="PROSITE" id="PS50056">
    <property type="entry name" value="TYR_PHOSPHATASE_2"/>
    <property type="match status" value="1"/>
</dbReference>
<evidence type="ECO:0000259" key="5">
    <source>
        <dbReference type="PROSITE" id="PS50056"/>
    </source>
</evidence>
<name>A0A0N5ADG3_9BILA</name>
<feature type="domain" description="Tyrosine specific protein phosphatases" evidence="5">
    <location>
        <begin position="100"/>
        <end position="158"/>
    </location>
</feature>
<evidence type="ECO:0000256" key="1">
    <source>
        <dbReference type="ARBA" id="ARBA00008601"/>
    </source>
</evidence>
<feature type="domain" description="Tyrosine-protein phosphatase" evidence="4">
    <location>
        <begin position="44"/>
        <end position="179"/>
    </location>
</feature>
<dbReference type="WBParaSite" id="SMUV_0000221301-mRNA-1">
    <property type="protein sequence ID" value="SMUV_0000221301-mRNA-1"/>
    <property type="gene ID" value="SMUV_0000221301"/>
</dbReference>
<evidence type="ECO:0000313" key="7">
    <source>
        <dbReference type="WBParaSite" id="SMUV_0000221301-mRNA-1"/>
    </source>
</evidence>
<dbReference type="SUPFAM" id="SSF52799">
    <property type="entry name" value="(Phosphotyrosine protein) phosphatases II"/>
    <property type="match status" value="1"/>
</dbReference>
<proteinExistence type="inferred from homology"/>
<reference evidence="7" key="1">
    <citation type="submission" date="2017-02" db="UniProtKB">
        <authorList>
            <consortium name="WormBaseParasite"/>
        </authorList>
    </citation>
    <scope>IDENTIFICATION</scope>
</reference>
<dbReference type="PANTHER" id="PTHR45961">
    <property type="entry name" value="IP21249P"/>
    <property type="match status" value="1"/>
</dbReference>
<dbReference type="InterPro" id="IPR052103">
    <property type="entry name" value="Dual_spec_Phospatases"/>
</dbReference>
<dbReference type="Pfam" id="PF00782">
    <property type="entry name" value="DSPc"/>
    <property type="match status" value="1"/>
</dbReference>
<dbReference type="SMART" id="SM00195">
    <property type="entry name" value="DSPc"/>
    <property type="match status" value="1"/>
</dbReference>
<dbReference type="GO" id="GO:0005737">
    <property type="term" value="C:cytoplasm"/>
    <property type="evidence" value="ECO:0007669"/>
    <property type="project" value="TreeGrafter"/>
</dbReference>
<dbReference type="InterPro" id="IPR020422">
    <property type="entry name" value="TYR_PHOSPHATASE_DUAL_dom"/>
</dbReference>
<dbReference type="AlphaFoldDB" id="A0A0N5ADG3"/>
<keyword evidence="6" id="KW-1185">Reference proteome</keyword>
<dbReference type="PROSITE" id="PS00383">
    <property type="entry name" value="TYR_PHOSPHATASE_1"/>
    <property type="match status" value="1"/>
</dbReference>
<dbReference type="InterPro" id="IPR016130">
    <property type="entry name" value="Tyr_Pase_AS"/>
</dbReference>
<comment type="similarity">
    <text evidence="1">Belongs to the protein-tyrosine phosphatase family. Non-receptor class dual specificity subfamily.</text>
</comment>
<dbReference type="GO" id="GO:0004721">
    <property type="term" value="F:phosphoprotein phosphatase activity"/>
    <property type="evidence" value="ECO:0007669"/>
    <property type="project" value="UniProtKB-KW"/>
</dbReference>
<dbReference type="CDD" id="cd14514">
    <property type="entry name" value="DUSP14-like"/>
    <property type="match status" value="1"/>
</dbReference>
<dbReference type="InterPro" id="IPR000387">
    <property type="entry name" value="Tyr_Pase_dom"/>
</dbReference>
<accession>A0A0N5ADG3</accession>
<organism evidence="6 7">
    <name type="scientific">Syphacia muris</name>
    <dbReference type="NCBI Taxonomy" id="451379"/>
    <lineage>
        <taxon>Eukaryota</taxon>
        <taxon>Metazoa</taxon>
        <taxon>Ecdysozoa</taxon>
        <taxon>Nematoda</taxon>
        <taxon>Chromadorea</taxon>
        <taxon>Rhabditida</taxon>
        <taxon>Spirurina</taxon>
        <taxon>Oxyuridomorpha</taxon>
        <taxon>Oxyuroidea</taxon>
        <taxon>Oxyuridae</taxon>
        <taxon>Syphacia</taxon>
    </lineage>
</organism>
<evidence type="ECO:0000256" key="3">
    <source>
        <dbReference type="ARBA" id="ARBA00022912"/>
    </source>
</evidence>
<protein>
    <submittedName>
        <fullName evidence="7">Protein-tyrosine-phosphatase</fullName>
    </submittedName>
</protein>
<dbReference type="PROSITE" id="PS50054">
    <property type="entry name" value="TYR_PHOSPHATASE_DUAL"/>
    <property type="match status" value="1"/>
</dbReference>
<evidence type="ECO:0000313" key="6">
    <source>
        <dbReference type="Proteomes" id="UP000046393"/>
    </source>
</evidence>
<dbReference type="Proteomes" id="UP000046393">
    <property type="component" value="Unplaced"/>
</dbReference>
<sequence>MFNRFHGTFSDLTITILAKQKQTSLQFEGQMQTISFKVNSQYAAITEVIPGLFICGVTELTAQNIDKYNITLIINATHEESNIPRIKLWIEDNSQALFLPHFDNICDQIHAELADKGNVLIHCVAGVSRSATLCLAYLTKYHCKSLRDAYHLMASKRPMVRPVIGFWRQLIAFEEEIKKVPASVRLIVDEAQQEKLLPDVYLKYVIVQNKDGSSEIMKSKDESYQKAIVGTKRKFKPVLEPLNETIETVTFFHTDRSYCTVTMYFTFAPILMVLQ</sequence>
<dbReference type="InterPro" id="IPR000340">
    <property type="entry name" value="Dual-sp_phosphatase_cat-dom"/>
</dbReference>
<dbReference type="PANTHER" id="PTHR45961:SF9">
    <property type="entry name" value="DUAL SPECIFICITY PROTEIN PHOSPHATASE 14"/>
    <property type="match status" value="1"/>
</dbReference>
<keyword evidence="2" id="KW-0378">Hydrolase</keyword>